<dbReference type="AlphaFoldDB" id="A0A9P0CT87"/>
<gene>
    <name evidence="3" type="ORF">PSYICH_LOCUS4851</name>
</gene>
<evidence type="ECO:0000313" key="3">
    <source>
        <dbReference type="EMBL" id="CAH1103826.1"/>
    </source>
</evidence>
<dbReference type="Pfam" id="PF16531">
    <property type="entry name" value="SAS-6_N"/>
    <property type="match status" value="1"/>
</dbReference>
<accession>A0A9P0CT87</accession>
<dbReference type="InterPro" id="IPR032396">
    <property type="entry name" value="SAS-6_N"/>
</dbReference>
<keyword evidence="1" id="KW-0175">Coiled coil</keyword>
<organism evidence="3 4">
    <name type="scientific">Psylliodes chrysocephalus</name>
    <dbReference type="NCBI Taxonomy" id="3402493"/>
    <lineage>
        <taxon>Eukaryota</taxon>
        <taxon>Metazoa</taxon>
        <taxon>Ecdysozoa</taxon>
        <taxon>Arthropoda</taxon>
        <taxon>Hexapoda</taxon>
        <taxon>Insecta</taxon>
        <taxon>Pterygota</taxon>
        <taxon>Neoptera</taxon>
        <taxon>Endopterygota</taxon>
        <taxon>Coleoptera</taxon>
        <taxon>Polyphaga</taxon>
        <taxon>Cucujiformia</taxon>
        <taxon>Chrysomeloidea</taxon>
        <taxon>Chrysomelidae</taxon>
        <taxon>Galerucinae</taxon>
        <taxon>Alticini</taxon>
        <taxon>Psylliodes</taxon>
    </lineage>
</organism>
<dbReference type="Proteomes" id="UP001153636">
    <property type="component" value="Chromosome 15"/>
</dbReference>
<name>A0A9P0CT87_9CUCU</name>
<evidence type="ECO:0000259" key="2">
    <source>
        <dbReference type="Pfam" id="PF16531"/>
    </source>
</evidence>
<dbReference type="OrthoDB" id="49058at2759"/>
<feature type="coiled-coil region" evidence="1">
    <location>
        <begin position="386"/>
        <end position="420"/>
    </location>
</feature>
<feature type="coiled-coil region" evidence="1">
    <location>
        <begin position="131"/>
        <end position="158"/>
    </location>
</feature>
<protein>
    <recommendedName>
        <fullName evidence="2">Spindle assembly abnormal protein 6 N-terminal domain-containing protein</fullName>
    </recommendedName>
</protein>
<proteinExistence type="predicted"/>
<keyword evidence="4" id="KW-1185">Reference proteome</keyword>
<reference evidence="3" key="1">
    <citation type="submission" date="2022-01" db="EMBL/GenBank/DDBJ databases">
        <authorList>
            <person name="King R."/>
        </authorList>
    </citation>
    <scope>NUCLEOTIDE SEQUENCE</scope>
</reference>
<sequence>MTCIYNKNLTLQIHDRCGLSENRIVNLILINSQESLQIKMRDPSEYTFNYNETIDLGDYEILRAKQNLDINFNEFKSNLLEMLQQVQKKEMFLRCDSSEKTCTLVFYNKSKIKSIIYLTLDLRPTAQKEILSEVLNNMQFLKESNERLQLQVSNMKKIVTEKDREIKLSYCYRSQMESQFYEILKEVENSIISKSKDMECLLVTKIRNNMQKVASLLEEVNTLKRKTTLKNDSTRRLLKNVENLKLENNKNMVTADQLKQENSELHKAQNNLEKNLASLRNILNERDISNRELQKKNEELKSDMEKATIIIAQKSSSMDELRKDLIQANQMLVNFNNHYDQKVETIENLQATLVTKSQIIEEEKCKNYELQKEFDGYKIVFNAETQQKLKNELFLAQNKIDELEKSIRNVKKINSLLSEKVNRIGI</sequence>
<dbReference type="EMBL" id="OV651827">
    <property type="protein sequence ID" value="CAH1103826.1"/>
    <property type="molecule type" value="Genomic_DNA"/>
</dbReference>
<feature type="coiled-coil region" evidence="1">
    <location>
        <begin position="206"/>
        <end position="338"/>
    </location>
</feature>
<dbReference type="Gene3D" id="2.170.210.20">
    <property type="entry name" value="Spindle assembly abnormal protein 6, N-terminal domain"/>
    <property type="match status" value="1"/>
</dbReference>
<evidence type="ECO:0000313" key="4">
    <source>
        <dbReference type="Proteomes" id="UP001153636"/>
    </source>
</evidence>
<evidence type="ECO:0000256" key="1">
    <source>
        <dbReference type="SAM" id="Coils"/>
    </source>
</evidence>
<dbReference type="InterPro" id="IPR038558">
    <property type="entry name" value="SAS-6_N_sf"/>
</dbReference>
<feature type="domain" description="Spindle assembly abnormal protein 6 N-terminal" evidence="2">
    <location>
        <begin position="4"/>
        <end position="122"/>
    </location>
</feature>